<evidence type="ECO:0000313" key="1">
    <source>
        <dbReference type="EMBL" id="JAH82812.1"/>
    </source>
</evidence>
<dbReference type="EMBL" id="GBXM01025765">
    <property type="protein sequence ID" value="JAH82812.1"/>
    <property type="molecule type" value="Transcribed_RNA"/>
</dbReference>
<organism evidence="1">
    <name type="scientific">Anguilla anguilla</name>
    <name type="common">European freshwater eel</name>
    <name type="synonym">Muraena anguilla</name>
    <dbReference type="NCBI Taxonomy" id="7936"/>
    <lineage>
        <taxon>Eukaryota</taxon>
        <taxon>Metazoa</taxon>
        <taxon>Chordata</taxon>
        <taxon>Craniata</taxon>
        <taxon>Vertebrata</taxon>
        <taxon>Euteleostomi</taxon>
        <taxon>Actinopterygii</taxon>
        <taxon>Neopterygii</taxon>
        <taxon>Teleostei</taxon>
        <taxon>Anguilliformes</taxon>
        <taxon>Anguillidae</taxon>
        <taxon>Anguilla</taxon>
    </lineage>
</organism>
<dbReference type="AlphaFoldDB" id="A0A0E9VXL0"/>
<reference evidence="1" key="2">
    <citation type="journal article" date="2015" name="Fish Shellfish Immunol.">
        <title>Early steps in the European eel (Anguilla anguilla)-Vibrio vulnificus interaction in the gills: Role of the RtxA13 toxin.</title>
        <authorList>
            <person name="Callol A."/>
            <person name="Pajuelo D."/>
            <person name="Ebbesson L."/>
            <person name="Teles M."/>
            <person name="MacKenzie S."/>
            <person name="Amaro C."/>
        </authorList>
    </citation>
    <scope>NUCLEOTIDE SEQUENCE</scope>
</reference>
<protein>
    <submittedName>
        <fullName evidence="1">Uncharacterized protein</fullName>
    </submittedName>
</protein>
<accession>A0A0E9VXL0</accession>
<reference evidence="1" key="1">
    <citation type="submission" date="2014-11" db="EMBL/GenBank/DDBJ databases">
        <authorList>
            <person name="Amaro Gonzalez C."/>
        </authorList>
    </citation>
    <scope>NUCLEOTIDE SEQUENCE</scope>
</reference>
<name>A0A0E9VXL0_ANGAN</name>
<proteinExistence type="predicted"/>
<sequence>MEENPSNGNLVSVRTNLTLVTSSRRHAKNVFPFPQEEDDIVEFDSE</sequence>